<dbReference type="SUPFAM" id="SSF158446">
    <property type="entry name" value="IVS-encoded protein-like"/>
    <property type="match status" value="1"/>
</dbReference>
<proteinExistence type="predicted"/>
<sequence>MKNVEEMDVYKMARSLSNRIYDIIKGNLFSKDYWLSDQIRRAKVPAAR</sequence>
<reference evidence="2" key="1">
    <citation type="submission" date="2017-09" db="EMBL/GenBank/DDBJ databases">
        <title>Depth-based differentiation of microbial function through sediment-hosted aquifers and enrichment of novel symbionts in the deep terrestrial subsurface.</title>
        <authorList>
            <person name="Probst A.J."/>
            <person name="Ladd B."/>
            <person name="Jarett J.K."/>
            <person name="Geller-Mcgrath D.E."/>
            <person name="Sieber C.M.K."/>
            <person name="Emerson J.B."/>
            <person name="Anantharaman K."/>
            <person name="Thomas B.C."/>
            <person name="Malmstrom R."/>
            <person name="Stieglmeier M."/>
            <person name="Klingl A."/>
            <person name="Woyke T."/>
            <person name="Ryan C.M."/>
            <person name="Banfield J.F."/>
        </authorList>
    </citation>
    <scope>NUCLEOTIDE SEQUENCE [LARGE SCALE GENOMIC DNA]</scope>
</reference>
<gene>
    <name evidence="1" type="ORF">COY52_11315</name>
</gene>
<accession>A0A2M7S563</accession>
<dbReference type="AlphaFoldDB" id="A0A2M7S563"/>
<evidence type="ECO:0008006" key="3">
    <source>
        <dbReference type="Google" id="ProtNLM"/>
    </source>
</evidence>
<dbReference type="Proteomes" id="UP000229307">
    <property type="component" value="Unassembled WGS sequence"/>
</dbReference>
<evidence type="ECO:0000313" key="2">
    <source>
        <dbReference type="Proteomes" id="UP000229307"/>
    </source>
</evidence>
<comment type="caution">
    <text evidence="1">The sequence shown here is derived from an EMBL/GenBank/DDBJ whole genome shotgun (WGS) entry which is preliminary data.</text>
</comment>
<organism evidence="1 2">
    <name type="scientific">Candidatus Desantisbacteria bacterium CG_4_10_14_0_8_um_filter_48_22</name>
    <dbReference type="NCBI Taxonomy" id="1974543"/>
    <lineage>
        <taxon>Bacteria</taxon>
        <taxon>Candidatus Desantisiibacteriota</taxon>
    </lineage>
</organism>
<name>A0A2M7S563_9BACT</name>
<dbReference type="EMBL" id="PFMR01000313">
    <property type="protein sequence ID" value="PIZ14701.1"/>
    <property type="molecule type" value="Genomic_DNA"/>
</dbReference>
<evidence type="ECO:0000313" key="1">
    <source>
        <dbReference type="EMBL" id="PIZ14701.1"/>
    </source>
</evidence>
<protein>
    <recommendedName>
        <fullName evidence="3">Four helix bundle protein</fullName>
    </recommendedName>
</protein>
<dbReference type="Gene3D" id="1.20.1440.60">
    <property type="entry name" value="23S rRNA-intervening sequence"/>
    <property type="match status" value="1"/>
</dbReference>
<dbReference type="InterPro" id="IPR036583">
    <property type="entry name" value="23S_rRNA_IVS_sf"/>
</dbReference>